<feature type="compositionally biased region" description="Pro residues" evidence="1">
    <location>
        <begin position="493"/>
        <end position="509"/>
    </location>
</feature>
<feature type="compositionally biased region" description="Basic and acidic residues" evidence="1">
    <location>
        <begin position="439"/>
        <end position="458"/>
    </location>
</feature>
<organism evidence="2 3">
    <name type="scientific">Chara braunii</name>
    <name type="common">Braun's stonewort</name>
    <dbReference type="NCBI Taxonomy" id="69332"/>
    <lineage>
        <taxon>Eukaryota</taxon>
        <taxon>Viridiplantae</taxon>
        <taxon>Streptophyta</taxon>
        <taxon>Charophyceae</taxon>
        <taxon>Charales</taxon>
        <taxon>Characeae</taxon>
        <taxon>Chara</taxon>
    </lineage>
</organism>
<feature type="compositionally biased region" description="Basic and acidic residues" evidence="1">
    <location>
        <begin position="110"/>
        <end position="132"/>
    </location>
</feature>
<sequence length="1093" mass="116696">MMLRCTFCNKVFQGTQFQATRHFSQTNYCKDVNDEALYEIARRTQQKFEADQMERVARYAAECGLNVPDTGGARGGEAGRRPADGGVGGDGGHGAADPTLGGGGGETEEGVIHVDREARGPGDEGVPEREDVPEVYPGTGERLEDWPRRAGKGAATEGSSKRKEGGSDPAATPEGKRLRQQKVTDVYGGEWVARHKKAFLRWLYSSGTGFELEGVEYILACRQFEDFHIQQGRFGDWGGPEGRARGHACSRDSETIECASWWSQFGSGAPELQRCALRVMHMWSCASPTERNWAVHEGIHTKKRNQLAFEKVVQLVEITANVQLTENRRAGCGYVLPWQRDEGMLDCQAGLELEPVRSGTRRGMTEEEIARLVAVITRDPIGASAPPSADAVFDRRDCIFRPYPREDDSDEEPIPEAADDPALRIPREIDETHDDPDSEETRAHIARRAADRAEREMLGGDEDLWGPFGEVTSTGSPEVQATTPTPTRRDSSMPPPPAPSPAPPSPVSPLQPDREELGSSLPQCDLLHKGRAVHQLRLRSPSPGILQEEGAPSAAAVESSVAPAAVPNATIAAAVEEIAEAAAASVLEEMAASVLEEDPPAAGGGAALEGQVAAAGGAGGGAAAVEVEVVAAVEQEEAPSAPAVEEEIAAQAEVQRGGDDERLMQQFLMEELDPAIAGRTATSRGAGDSDGLSGMHLAQARQPQAVQMAVHGVPPPVITDLESEPVVVPPRLPSHFAPQEVRRSLDAEELAREAVHDVTLLDRRIFDRRLKHPPWQTIHSVPWGPASPVWSGSTSTGGHTAGHVPGVSGGVTETAPRTGDMPPPPPRAPAGDPSSSPIGRGSRSPHTPGRSRIRDTTAIQQDVCDTTIFGRTDIDLDSTRRVTEHTARLQSGLGGGGARTTATREVPASGCEPQRGRGRGVLTEALEYALRAAMRAVQEQTPHKRGVPPRPRLVPAEGGATLGESLGAEGLGMPRGSRREQTIAEASARVVVLRKGGGPVTIEEDDPDTDVAVRDADEDYEGEEGGEEDSRSGSDGDDDDDYDEPRPSPGPPPTRASRRSAARTSSSSRGRKRSTSDTRGGTRRHNGKGKKGR</sequence>
<dbReference type="Proteomes" id="UP000265515">
    <property type="component" value="Unassembled WGS sequence"/>
</dbReference>
<gene>
    <name evidence="2" type="ORF">CBR_g19544</name>
</gene>
<dbReference type="EMBL" id="BFEA01000216">
    <property type="protein sequence ID" value="GBG75030.1"/>
    <property type="molecule type" value="Genomic_DNA"/>
</dbReference>
<protein>
    <recommendedName>
        <fullName evidence="4">HAT C-terminal dimerisation domain-containing protein</fullName>
    </recommendedName>
</protein>
<dbReference type="AlphaFoldDB" id="A0A388KY90"/>
<feature type="compositionally biased region" description="Basic residues" evidence="1">
    <location>
        <begin position="1081"/>
        <end position="1093"/>
    </location>
</feature>
<keyword evidence="3" id="KW-1185">Reference proteome</keyword>
<dbReference type="Gramene" id="GBG75030">
    <property type="protein sequence ID" value="GBG75030"/>
    <property type="gene ID" value="CBR_g19544"/>
</dbReference>
<feature type="region of interest" description="Disordered" evidence="1">
    <location>
        <begin position="68"/>
        <end position="181"/>
    </location>
</feature>
<feature type="compositionally biased region" description="Low complexity" evidence="1">
    <location>
        <begin position="829"/>
        <end position="845"/>
    </location>
</feature>
<feature type="compositionally biased region" description="Gly residues" evidence="1">
    <location>
        <begin position="85"/>
        <end position="105"/>
    </location>
</feature>
<comment type="caution">
    <text evidence="2">The sequence shown here is derived from an EMBL/GenBank/DDBJ whole genome shotgun (WGS) entry which is preliminary data.</text>
</comment>
<dbReference type="InterPro" id="IPR012337">
    <property type="entry name" value="RNaseH-like_sf"/>
</dbReference>
<feature type="region of interest" description="Disordered" evidence="1">
    <location>
        <begin position="784"/>
        <end position="859"/>
    </location>
</feature>
<feature type="compositionally biased region" description="Basic and acidic residues" evidence="1">
    <location>
        <begin position="421"/>
        <end position="430"/>
    </location>
</feature>
<feature type="region of interest" description="Disordered" evidence="1">
    <location>
        <begin position="997"/>
        <end position="1093"/>
    </location>
</feature>
<proteinExistence type="predicted"/>
<feature type="compositionally biased region" description="Polar residues" evidence="1">
    <location>
        <begin position="471"/>
        <end position="486"/>
    </location>
</feature>
<dbReference type="SUPFAM" id="SSF53098">
    <property type="entry name" value="Ribonuclease H-like"/>
    <property type="match status" value="1"/>
</dbReference>
<feature type="region of interest" description="Disordered" evidence="1">
    <location>
        <begin position="939"/>
        <end position="983"/>
    </location>
</feature>
<name>A0A388KY90_CHABU</name>
<reference evidence="2 3" key="1">
    <citation type="journal article" date="2018" name="Cell">
        <title>The Chara Genome: Secondary Complexity and Implications for Plant Terrestrialization.</title>
        <authorList>
            <person name="Nishiyama T."/>
            <person name="Sakayama H."/>
            <person name="Vries J.D."/>
            <person name="Buschmann H."/>
            <person name="Saint-Marcoux D."/>
            <person name="Ullrich K.K."/>
            <person name="Haas F.B."/>
            <person name="Vanderstraeten L."/>
            <person name="Becker D."/>
            <person name="Lang D."/>
            <person name="Vosolsobe S."/>
            <person name="Rombauts S."/>
            <person name="Wilhelmsson P.K.I."/>
            <person name="Janitza P."/>
            <person name="Kern R."/>
            <person name="Heyl A."/>
            <person name="Rumpler F."/>
            <person name="Villalobos L.I.A.C."/>
            <person name="Clay J.M."/>
            <person name="Skokan R."/>
            <person name="Toyoda A."/>
            <person name="Suzuki Y."/>
            <person name="Kagoshima H."/>
            <person name="Schijlen E."/>
            <person name="Tajeshwar N."/>
            <person name="Catarino B."/>
            <person name="Hetherington A.J."/>
            <person name="Saltykova A."/>
            <person name="Bonnot C."/>
            <person name="Breuninger H."/>
            <person name="Symeonidi A."/>
            <person name="Radhakrishnan G.V."/>
            <person name="Van Nieuwerburgh F."/>
            <person name="Deforce D."/>
            <person name="Chang C."/>
            <person name="Karol K.G."/>
            <person name="Hedrich R."/>
            <person name="Ulvskov P."/>
            <person name="Glockner G."/>
            <person name="Delwiche C.F."/>
            <person name="Petrasek J."/>
            <person name="Van de Peer Y."/>
            <person name="Friml J."/>
            <person name="Beilby M."/>
            <person name="Dolan L."/>
            <person name="Kohara Y."/>
            <person name="Sugano S."/>
            <person name="Fujiyama A."/>
            <person name="Delaux P.-M."/>
            <person name="Quint M."/>
            <person name="TheiBen G."/>
            <person name="Hagemann M."/>
            <person name="Harholt J."/>
            <person name="Dunand C."/>
            <person name="Zachgo S."/>
            <person name="Langdale J."/>
            <person name="Maumus F."/>
            <person name="Straeten D.V.D."/>
            <person name="Gould S.B."/>
            <person name="Rensing S.A."/>
        </authorList>
    </citation>
    <scope>NUCLEOTIDE SEQUENCE [LARGE SCALE GENOMIC DNA]</scope>
    <source>
        <strain evidence="2 3">S276</strain>
    </source>
</reference>
<evidence type="ECO:0000256" key="1">
    <source>
        <dbReference type="SAM" id="MobiDB-lite"/>
    </source>
</evidence>
<feature type="region of interest" description="Disordered" evidence="1">
    <location>
        <begin position="401"/>
        <end position="525"/>
    </location>
</feature>
<accession>A0A388KY90</accession>
<evidence type="ECO:0000313" key="3">
    <source>
        <dbReference type="Proteomes" id="UP000265515"/>
    </source>
</evidence>
<evidence type="ECO:0000313" key="2">
    <source>
        <dbReference type="EMBL" id="GBG75030.1"/>
    </source>
</evidence>
<feature type="region of interest" description="Disordered" evidence="1">
    <location>
        <begin position="885"/>
        <end position="917"/>
    </location>
</feature>
<evidence type="ECO:0008006" key="4">
    <source>
        <dbReference type="Google" id="ProtNLM"/>
    </source>
</evidence>
<feature type="compositionally biased region" description="Acidic residues" evidence="1">
    <location>
        <begin position="1016"/>
        <end position="1027"/>
    </location>
</feature>
<feature type="compositionally biased region" description="Acidic residues" evidence="1">
    <location>
        <begin position="407"/>
        <end position="419"/>
    </location>
</feature>